<dbReference type="InterPro" id="IPR022029">
    <property type="entry name" value="YoaR-like_PG-bd"/>
</dbReference>
<reference evidence="10 11" key="1">
    <citation type="submission" date="2009-01" db="EMBL/GenBank/DDBJ databases">
        <authorList>
            <person name="Fulton L."/>
            <person name="Clifton S."/>
            <person name="Fulton B."/>
            <person name="Xu J."/>
            <person name="Minx P."/>
            <person name="Pepin K.H."/>
            <person name="Johnson M."/>
            <person name="Bhonagiri V."/>
            <person name="Nash W.E."/>
            <person name="Mardis E.R."/>
            <person name="Wilson R.K."/>
        </authorList>
    </citation>
    <scope>NUCLEOTIDE SEQUENCE [LARGE SCALE GENOMIC DNA]</scope>
    <source>
        <strain evidence="11">DSM 10507 / JCM 14656 / S5a33</strain>
    </source>
</reference>
<dbReference type="PANTHER" id="PTHR30582">
    <property type="entry name" value="L,D-TRANSPEPTIDASE"/>
    <property type="match status" value="1"/>
</dbReference>
<evidence type="ECO:0000256" key="6">
    <source>
        <dbReference type="PROSITE-ProRule" id="PRU01373"/>
    </source>
</evidence>
<organism evidence="10 11">
    <name type="scientific">Blautia hydrogenotrophica (strain DSM 10507 / JCM 14656 / S5a33)</name>
    <name type="common">Ruminococcus hydrogenotrophicus</name>
    <dbReference type="NCBI Taxonomy" id="476272"/>
    <lineage>
        <taxon>Bacteria</taxon>
        <taxon>Bacillati</taxon>
        <taxon>Bacillota</taxon>
        <taxon>Clostridia</taxon>
        <taxon>Lachnospirales</taxon>
        <taxon>Lachnospiraceae</taxon>
        <taxon>Blautia</taxon>
    </lineage>
</organism>
<dbReference type="CDD" id="cd16913">
    <property type="entry name" value="YkuD_like"/>
    <property type="match status" value="1"/>
</dbReference>
<keyword evidence="5 6" id="KW-0961">Cell wall biogenesis/degradation</keyword>
<dbReference type="SUPFAM" id="SSF141523">
    <property type="entry name" value="L,D-transpeptidase catalytic domain-like"/>
    <property type="match status" value="1"/>
</dbReference>
<evidence type="ECO:0000256" key="1">
    <source>
        <dbReference type="ARBA" id="ARBA00004752"/>
    </source>
</evidence>
<dbReference type="PATRIC" id="fig|476272.21.peg.444"/>
<evidence type="ECO:0000313" key="11">
    <source>
        <dbReference type="Proteomes" id="UP000003100"/>
    </source>
</evidence>
<keyword evidence="8" id="KW-0812">Transmembrane</keyword>
<comment type="pathway">
    <text evidence="1 6">Cell wall biogenesis; peptidoglycan biosynthesis.</text>
</comment>
<dbReference type="GO" id="GO:0016740">
    <property type="term" value="F:transferase activity"/>
    <property type="evidence" value="ECO:0007669"/>
    <property type="project" value="UniProtKB-KW"/>
</dbReference>
<reference evidence="10 11" key="2">
    <citation type="submission" date="2009-02" db="EMBL/GenBank/DDBJ databases">
        <title>Draft genome sequence of Blautia hydrogenotrophica DSM 10507 (Ruminococcus hydrogenotrophicus DSM 10507).</title>
        <authorList>
            <person name="Sudarsanam P."/>
            <person name="Ley R."/>
            <person name="Guruge J."/>
            <person name="Turnbaugh P.J."/>
            <person name="Mahowald M."/>
            <person name="Liep D."/>
            <person name="Gordon J."/>
        </authorList>
    </citation>
    <scope>NUCLEOTIDE SEQUENCE [LARGE SCALE GENOMIC DNA]</scope>
    <source>
        <strain evidence="11">DSM 10507 / JCM 14656 / S5a33</strain>
    </source>
</reference>
<dbReference type="EMBL" id="ACBZ01000200">
    <property type="protein sequence ID" value="EEG47371.1"/>
    <property type="molecule type" value="Genomic_DNA"/>
</dbReference>
<dbReference type="InterPro" id="IPR038054">
    <property type="entry name" value="LD_TPept-like_central_sf"/>
</dbReference>
<evidence type="ECO:0000256" key="5">
    <source>
        <dbReference type="ARBA" id="ARBA00023316"/>
    </source>
</evidence>
<dbReference type="HOGENOM" id="CLU_022707_2_1_9"/>
<feature type="active site" description="Nucleophile" evidence="6">
    <location>
        <position position="440"/>
    </location>
</feature>
<name>C0CS71_BLAHS</name>
<dbReference type="GeneID" id="86823122"/>
<dbReference type="GO" id="GO:0071972">
    <property type="term" value="F:peptidoglycan L,D-transpeptidase activity"/>
    <property type="evidence" value="ECO:0007669"/>
    <property type="project" value="TreeGrafter"/>
</dbReference>
<proteinExistence type="predicted"/>
<dbReference type="Pfam" id="PF12229">
    <property type="entry name" value="PG_binding_4"/>
    <property type="match status" value="2"/>
</dbReference>
<dbReference type="InterPro" id="IPR038063">
    <property type="entry name" value="Transpep_catalytic_dom"/>
</dbReference>
<keyword evidence="7" id="KW-0175">Coiled coil</keyword>
<gene>
    <name evidence="10" type="ORF">RUMHYD_03761</name>
</gene>
<evidence type="ECO:0000256" key="3">
    <source>
        <dbReference type="ARBA" id="ARBA00022960"/>
    </source>
</evidence>
<dbReference type="Proteomes" id="UP000003100">
    <property type="component" value="Unassembled WGS sequence"/>
</dbReference>
<evidence type="ECO:0000256" key="2">
    <source>
        <dbReference type="ARBA" id="ARBA00022679"/>
    </source>
</evidence>
<dbReference type="InterPro" id="IPR005490">
    <property type="entry name" value="LD_TPept_cat_dom"/>
</dbReference>
<evidence type="ECO:0000256" key="4">
    <source>
        <dbReference type="ARBA" id="ARBA00022984"/>
    </source>
</evidence>
<dbReference type="MEROPS" id="C82.001"/>
<dbReference type="GO" id="GO:0005576">
    <property type="term" value="C:extracellular region"/>
    <property type="evidence" value="ECO:0007669"/>
    <property type="project" value="TreeGrafter"/>
</dbReference>
<dbReference type="RefSeq" id="WP_005952403.1">
    <property type="nucleotide sequence ID" value="NZ_CP136423.1"/>
</dbReference>
<protein>
    <recommendedName>
        <fullName evidence="9">L,D-TPase catalytic domain-containing protein</fullName>
    </recommendedName>
</protein>
<feature type="domain" description="L,D-TPase catalytic" evidence="9">
    <location>
        <begin position="345"/>
        <end position="464"/>
    </location>
</feature>
<dbReference type="InterPro" id="IPR050979">
    <property type="entry name" value="LD-transpeptidase"/>
</dbReference>
<dbReference type="GO" id="GO:0071555">
    <property type="term" value="P:cell wall organization"/>
    <property type="evidence" value="ECO:0007669"/>
    <property type="project" value="UniProtKB-UniRule"/>
</dbReference>
<sequence>MTKEKVKMSTGRKVLIGLIVVFVVLALAVYVGGIFFFKTHFLPGSKINGVDCSFKTEKQTQEYMREEVSVYTLAINERDEGREKLEAEEIGLTYESDDSIGKILKKQNTAAWVLSLPKGKSYQLDTGVTYDQEKLQKKLKSLNCFQEENITAPQDASIQETDAGFEIVPEVLGNQLDEERTYEAVQKAVENQEQELNLEEAGCYMEPAVYQDDKTLKKHQKQMNKLTDVVITYDFADRTETVDKDVIKNWLVLDKKGNYTLDEAKVAEYVNQLGYDYDTFGCTREFVTALGETIRVKGGDYGWAIDQDKETKALIKAIKSGETQVREPVYAFKGWDRSTNDIGDTYVEISLKDQRMWMYKDGQLIVDTPVVTGNHSKGWDTPAGVYAVDAKKSPAVLTGEDYASDVTFWLPINGNVGIHDADWREEFGGDLYLTEGSHGCINTPYDQAEIIYNNIEIGAPVVVY</sequence>
<keyword evidence="8" id="KW-1133">Transmembrane helix</keyword>
<dbReference type="Gene3D" id="2.40.440.10">
    <property type="entry name" value="L,D-transpeptidase catalytic domain-like"/>
    <property type="match status" value="1"/>
</dbReference>
<feature type="coiled-coil region" evidence="7">
    <location>
        <begin position="175"/>
        <end position="202"/>
    </location>
</feature>
<keyword evidence="2" id="KW-0808">Transferase</keyword>
<dbReference type="GO" id="GO:0018104">
    <property type="term" value="P:peptidoglycan-protein cross-linking"/>
    <property type="evidence" value="ECO:0007669"/>
    <property type="project" value="TreeGrafter"/>
</dbReference>
<keyword evidence="4 6" id="KW-0573">Peptidoglycan synthesis</keyword>
<evidence type="ECO:0000256" key="7">
    <source>
        <dbReference type="SAM" id="Coils"/>
    </source>
</evidence>
<dbReference type="UniPathway" id="UPA00219"/>
<dbReference type="AlphaFoldDB" id="C0CS71"/>
<evidence type="ECO:0000259" key="9">
    <source>
        <dbReference type="PROSITE" id="PS52029"/>
    </source>
</evidence>
<dbReference type="Pfam" id="PF03734">
    <property type="entry name" value="YkuD"/>
    <property type="match status" value="1"/>
</dbReference>
<dbReference type="Gene3D" id="3.10.20.800">
    <property type="match status" value="1"/>
</dbReference>
<feature type="transmembrane region" description="Helical" evidence="8">
    <location>
        <begin position="14"/>
        <end position="37"/>
    </location>
</feature>
<comment type="caution">
    <text evidence="10">The sequence shown here is derived from an EMBL/GenBank/DDBJ whole genome shotgun (WGS) entry which is preliminary data.</text>
</comment>
<keyword evidence="8" id="KW-0472">Membrane</keyword>
<evidence type="ECO:0000256" key="8">
    <source>
        <dbReference type="SAM" id="Phobius"/>
    </source>
</evidence>
<dbReference type="eggNOG" id="COG1376">
    <property type="taxonomic scope" value="Bacteria"/>
</dbReference>
<dbReference type="PROSITE" id="PS52029">
    <property type="entry name" value="LD_TPASE"/>
    <property type="match status" value="1"/>
</dbReference>
<feature type="active site" description="Proton donor/acceptor" evidence="6">
    <location>
        <position position="419"/>
    </location>
</feature>
<keyword evidence="11" id="KW-1185">Reference proteome</keyword>
<dbReference type="GO" id="GO:0008360">
    <property type="term" value="P:regulation of cell shape"/>
    <property type="evidence" value="ECO:0007669"/>
    <property type="project" value="UniProtKB-UniRule"/>
</dbReference>
<accession>C0CS71</accession>
<evidence type="ECO:0000313" key="10">
    <source>
        <dbReference type="EMBL" id="EEG47371.1"/>
    </source>
</evidence>
<keyword evidence="3 6" id="KW-0133">Cell shape</keyword>
<dbReference type="SUPFAM" id="SSF143985">
    <property type="entry name" value="L,D-transpeptidase pre-catalytic domain-like"/>
    <property type="match status" value="1"/>
</dbReference>
<dbReference type="PANTHER" id="PTHR30582:SF33">
    <property type="entry name" value="EXPORTED PROTEIN"/>
    <property type="match status" value="1"/>
</dbReference>